<dbReference type="EMBL" id="VDCV01000016">
    <property type="protein sequence ID" value="KAB5519322.1"/>
    <property type="molecule type" value="Genomic_DNA"/>
</dbReference>
<evidence type="ECO:0000313" key="3">
    <source>
        <dbReference type="Proteomes" id="UP000326939"/>
    </source>
</evidence>
<organism evidence="2 3">
    <name type="scientific">Salix brachista</name>
    <dbReference type="NCBI Taxonomy" id="2182728"/>
    <lineage>
        <taxon>Eukaryota</taxon>
        <taxon>Viridiplantae</taxon>
        <taxon>Streptophyta</taxon>
        <taxon>Embryophyta</taxon>
        <taxon>Tracheophyta</taxon>
        <taxon>Spermatophyta</taxon>
        <taxon>Magnoliopsida</taxon>
        <taxon>eudicotyledons</taxon>
        <taxon>Gunneridae</taxon>
        <taxon>Pentapetalae</taxon>
        <taxon>rosids</taxon>
        <taxon>fabids</taxon>
        <taxon>Malpighiales</taxon>
        <taxon>Salicaceae</taxon>
        <taxon>Saliceae</taxon>
        <taxon>Salix</taxon>
    </lineage>
</organism>
<sequence length="306" mass="36094">MESNIFYSSFVSIDTWKPYPELSLNFLPDRVEIQASTNQGIMLCQTLHPRYYVCKPTTKQWQKIPNPKTRYHTLATGMIVIRSNPLHYKIARFSQPRFRCHDKEFYRYYRVRCELFDSKTWAWKQLDEVKLPNHESFSHKPAVSVSGSLHWLTWVKNSIFAFHVNKESYSMFSLPLSDSEDNKGKDIELVEYMGKLAITCIGKDESSMELWVMENYGKTEWNKRYKINIEPFSTRPAAFYNADIVLMKEHDYWVKFFNFKNGSIDRLSLENTLNRGCFRFQSDFEASDLTGGFALKHLQGERGRSK</sequence>
<dbReference type="InterPro" id="IPR055290">
    <property type="entry name" value="At3g26010-like"/>
</dbReference>
<accession>A0A5N5JKD0</accession>
<reference evidence="3" key="1">
    <citation type="journal article" date="2019" name="Gigascience">
        <title>De novo genome assembly of the endangered Acer yangbiense, a plant species with extremely small populations endemic to Yunnan Province, China.</title>
        <authorList>
            <person name="Yang J."/>
            <person name="Wariss H.M."/>
            <person name="Tao L."/>
            <person name="Zhang R."/>
            <person name="Yun Q."/>
            <person name="Hollingsworth P."/>
            <person name="Dao Z."/>
            <person name="Luo G."/>
            <person name="Guo H."/>
            <person name="Ma Y."/>
            <person name="Sun W."/>
        </authorList>
    </citation>
    <scope>NUCLEOTIDE SEQUENCE [LARGE SCALE GENOMIC DNA]</scope>
    <source>
        <strain evidence="3">cv. br00</strain>
    </source>
</reference>
<proteinExistence type="predicted"/>
<dbReference type="PANTHER" id="PTHR35546:SF16">
    <property type="entry name" value="F-BOX ASSOCIATED UBIQUITINATION EFFECTOR FAMILY PROTEIN-RELATED"/>
    <property type="match status" value="1"/>
</dbReference>
<dbReference type="AlphaFoldDB" id="A0A5N5JKD0"/>
<feature type="domain" description="F-box associated beta-propeller type 3" evidence="1">
    <location>
        <begin position="35"/>
        <end position="230"/>
    </location>
</feature>
<gene>
    <name evidence="2" type="ORF">DKX38_023641</name>
</gene>
<dbReference type="InterPro" id="IPR013187">
    <property type="entry name" value="F-box-assoc_dom_typ3"/>
</dbReference>
<evidence type="ECO:0000313" key="2">
    <source>
        <dbReference type="EMBL" id="KAB5519322.1"/>
    </source>
</evidence>
<comment type="caution">
    <text evidence="2">The sequence shown here is derived from an EMBL/GenBank/DDBJ whole genome shotgun (WGS) entry which is preliminary data.</text>
</comment>
<keyword evidence="3" id="KW-1185">Reference proteome</keyword>
<evidence type="ECO:0000259" key="1">
    <source>
        <dbReference type="Pfam" id="PF08268"/>
    </source>
</evidence>
<dbReference type="NCBIfam" id="TIGR01640">
    <property type="entry name" value="F_box_assoc_1"/>
    <property type="match status" value="1"/>
</dbReference>
<dbReference type="Pfam" id="PF08268">
    <property type="entry name" value="FBA_3"/>
    <property type="match status" value="1"/>
</dbReference>
<name>A0A5N5JKD0_9ROSI</name>
<dbReference type="Proteomes" id="UP000326939">
    <property type="component" value="Chromosome 16"/>
</dbReference>
<dbReference type="PANTHER" id="PTHR35546">
    <property type="entry name" value="F-BOX PROTEIN INTERACTION DOMAIN PROTEIN-RELATED"/>
    <property type="match status" value="1"/>
</dbReference>
<protein>
    <recommendedName>
        <fullName evidence="1">F-box associated beta-propeller type 3 domain-containing protein</fullName>
    </recommendedName>
</protein>
<dbReference type="InterPro" id="IPR017451">
    <property type="entry name" value="F-box-assoc_interact_dom"/>
</dbReference>